<name>A0ABR2SS41_9ROSI</name>
<proteinExistence type="predicted"/>
<protein>
    <recommendedName>
        <fullName evidence="3">Reverse transcriptase zinc-binding domain-containing protein</fullName>
    </recommendedName>
</protein>
<evidence type="ECO:0008006" key="3">
    <source>
        <dbReference type="Google" id="ProtNLM"/>
    </source>
</evidence>
<dbReference type="Proteomes" id="UP001396334">
    <property type="component" value="Unassembled WGS sequence"/>
</dbReference>
<organism evidence="1 2">
    <name type="scientific">Hibiscus sabdariffa</name>
    <name type="common">roselle</name>
    <dbReference type="NCBI Taxonomy" id="183260"/>
    <lineage>
        <taxon>Eukaryota</taxon>
        <taxon>Viridiplantae</taxon>
        <taxon>Streptophyta</taxon>
        <taxon>Embryophyta</taxon>
        <taxon>Tracheophyta</taxon>
        <taxon>Spermatophyta</taxon>
        <taxon>Magnoliopsida</taxon>
        <taxon>eudicotyledons</taxon>
        <taxon>Gunneridae</taxon>
        <taxon>Pentapetalae</taxon>
        <taxon>rosids</taxon>
        <taxon>malvids</taxon>
        <taxon>Malvales</taxon>
        <taxon>Malvaceae</taxon>
        <taxon>Malvoideae</taxon>
        <taxon>Hibiscus</taxon>
    </lineage>
</organism>
<accession>A0ABR2SS41</accession>
<reference evidence="1 2" key="1">
    <citation type="journal article" date="2024" name="G3 (Bethesda)">
        <title>Genome assembly of Hibiscus sabdariffa L. provides insights into metabolisms of medicinal natural products.</title>
        <authorList>
            <person name="Kim T."/>
        </authorList>
    </citation>
    <scope>NUCLEOTIDE SEQUENCE [LARGE SCALE GENOMIC DNA]</scope>
    <source>
        <strain evidence="1">TK-2024</strain>
        <tissue evidence="1">Old leaves</tissue>
    </source>
</reference>
<evidence type="ECO:0000313" key="1">
    <source>
        <dbReference type="EMBL" id="KAK9027789.1"/>
    </source>
</evidence>
<gene>
    <name evidence="1" type="ORF">V6N11_067612</name>
</gene>
<dbReference type="EMBL" id="JBBPBN010000012">
    <property type="protein sequence ID" value="KAK9027789.1"/>
    <property type="molecule type" value="Genomic_DNA"/>
</dbReference>
<comment type="caution">
    <text evidence="1">The sequence shown here is derived from an EMBL/GenBank/DDBJ whole genome shotgun (WGS) entry which is preliminary data.</text>
</comment>
<sequence length="98" mass="11331">MWLCLLADWKWYLFKHLLPRDILLHIAAIKGPLPSMDEASVGWKLSRSTFTLRSTYESCLGTSSAGLDKLWCAIHKFRGPQCIRIFLWLACMNKIMTN</sequence>
<evidence type="ECO:0000313" key="2">
    <source>
        <dbReference type="Proteomes" id="UP001396334"/>
    </source>
</evidence>
<keyword evidence="2" id="KW-1185">Reference proteome</keyword>